<keyword evidence="1" id="KW-0812">Transmembrane</keyword>
<dbReference type="RefSeq" id="WP_320555238.1">
    <property type="nucleotide sequence ID" value="NZ_JAXDAE010000004.1"/>
</dbReference>
<evidence type="ECO:0000313" key="2">
    <source>
        <dbReference type="EMBL" id="MDY2586860.1"/>
    </source>
</evidence>
<evidence type="ECO:0000256" key="1">
    <source>
        <dbReference type="SAM" id="Phobius"/>
    </source>
</evidence>
<reference evidence="2 3" key="1">
    <citation type="submission" date="2023-11" db="EMBL/GenBank/DDBJ databases">
        <title>Winogradskyella pelagius sp. nov., isolated from coastal sediment.</title>
        <authorList>
            <person name="Li F."/>
        </authorList>
    </citation>
    <scope>NUCLEOTIDE SEQUENCE [LARGE SCALE GENOMIC DNA]</scope>
    <source>
        <strain evidence="2 3">KCTC 23502</strain>
    </source>
</reference>
<sequence>MIITPFLVIFMSVVFVLLFLFLNTVDRRKWLTALISLVLTPFVYFYMFYPFVNIVSNYHHQKYFDSGAWIEKPALRYEMIDNTIESDTLIGVSKEKIKSLLGNYEWLTWDESLKAHNDNKWNYALGIEPGAFNGEKECVEIIFKDDKVTELRHYQEEIIYEKTKNEAE</sequence>
<dbReference type="EMBL" id="JAXDAE010000004">
    <property type="protein sequence ID" value="MDY2586860.1"/>
    <property type="molecule type" value="Genomic_DNA"/>
</dbReference>
<feature type="transmembrane region" description="Helical" evidence="1">
    <location>
        <begin position="30"/>
        <end position="49"/>
    </location>
</feature>
<name>A0ABU5EM67_9FLAO</name>
<proteinExistence type="predicted"/>
<evidence type="ECO:0000313" key="3">
    <source>
        <dbReference type="Proteomes" id="UP001285855"/>
    </source>
</evidence>
<feature type="transmembrane region" description="Helical" evidence="1">
    <location>
        <begin position="6"/>
        <end position="23"/>
    </location>
</feature>
<keyword evidence="1" id="KW-1133">Transmembrane helix</keyword>
<accession>A0ABU5EM67</accession>
<keyword evidence="1" id="KW-0472">Membrane</keyword>
<protein>
    <submittedName>
        <fullName evidence="2">Uncharacterized protein</fullName>
    </submittedName>
</protein>
<organism evidence="2 3">
    <name type="scientific">Winogradskyella aquimaris</name>
    <dbReference type="NCBI Taxonomy" id="864074"/>
    <lineage>
        <taxon>Bacteria</taxon>
        <taxon>Pseudomonadati</taxon>
        <taxon>Bacteroidota</taxon>
        <taxon>Flavobacteriia</taxon>
        <taxon>Flavobacteriales</taxon>
        <taxon>Flavobacteriaceae</taxon>
        <taxon>Winogradskyella</taxon>
    </lineage>
</organism>
<gene>
    <name evidence="2" type="ORF">SNF14_05880</name>
</gene>
<comment type="caution">
    <text evidence="2">The sequence shown here is derived from an EMBL/GenBank/DDBJ whole genome shotgun (WGS) entry which is preliminary data.</text>
</comment>
<dbReference type="Proteomes" id="UP001285855">
    <property type="component" value="Unassembled WGS sequence"/>
</dbReference>
<keyword evidence="3" id="KW-1185">Reference proteome</keyword>